<reference evidence="1" key="3">
    <citation type="submission" date="2023-05" db="EMBL/GenBank/DDBJ databases">
        <authorList>
            <person name="Smith C.H."/>
        </authorList>
    </citation>
    <scope>NUCLEOTIDE SEQUENCE</scope>
    <source>
        <strain evidence="1">CHS0354</strain>
        <tissue evidence="1">Mantle</tissue>
    </source>
</reference>
<reference evidence="1" key="2">
    <citation type="journal article" date="2021" name="Genome Biol. Evol.">
        <title>Developing a high-quality reference genome for a parasitic bivalve with doubly uniparental inheritance (Bivalvia: Unionida).</title>
        <authorList>
            <person name="Smith C.H."/>
        </authorList>
    </citation>
    <scope>NUCLEOTIDE SEQUENCE</scope>
    <source>
        <strain evidence="1">CHS0354</strain>
        <tissue evidence="1">Mantle</tissue>
    </source>
</reference>
<keyword evidence="2" id="KW-1185">Reference proteome</keyword>
<dbReference type="EMBL" id="JAEAOA010001888">
    <property type="protein sequence ID" value="KAK3591511.1"/>
    <property type="molecule type" value="Genomic_DNA"/>
</dbReference>
<reference evidence="1" key="1">
    <citation type="journal article" date="2021" name="Genome Biol. Evol.">
        <title>A High-Quality Reference Genome for a Parasitic Bivalve with Doubly Uniparental Inheritance (Bivalvia: Unionida).</title>
        <authorList>
            <person name="Smith C.H."/>
        </authorList>
    </citation>
    <scope>NUCLEOTIDE SEQUENCE</scope>
    <source>
        <strain evidence="1">CHS0354</strain>
    </source>
</reference>
<proteinExistence type="predicted"/>
<dbReference type="Proteomes" id="UP001195483">
    <property type="component" value="Unassembled WGS sequence"/>
</dbReference>
<gene>
    <name evidence="1" type="ORF">CHS0354_031618</name>
</gene>
<comment type="caution">
    <text evidence="1">The sequence shown here is derived from an EMBL/GenBank/DDBJ whole genome shotgun (WGS) entry which is preliminary data.</text>
</comment>
<accession>A0AAE0VVE6</accession>
<dbReference type="AlphaFoldDB" id="A0AAE0VVE6"/>
<evidence type="ECO:0000313" key="2">
    <source>
        <dbReference type="Proteomes" id="UP001195483"/>
    </source>
</evidence>
<name>A0AAE0VVE6_9BIVA</name>
<organism evidence="1 2">
    <name type="scientific">Potamilus streckersoni</name>
    <dbReference type="NCBI Taxonomy" id="2493646"/>
    <lineage>
        <taxon>Eukaryota</taxon>
        <taxon>Metazoa</taxon>
        <taxon>Spiralia</taxon>
        <taxon>Lophotrochozoa</taxon>
        <taxon>Mollusca</taxon>
        <taxon>Bivalvia</taxon>
        <taxon>Autobranchia</taxon>
        <taxon>Heteroconchia</taxon>
        <taxon>Palaeoheterodonta</taxon>
        <taxon>Unionida</taxon>
        <taxon>Unionoidea</taxon>
        <taxon>Unionidae</taxon>
        <taxon>Ambleminae</taxon>
        <taxon>Lampsilini</taxon>
        <taxon>Potamilus</taxon>
    </lineage>
</organism>
<sequence>MRRGPGALTLNLKRNHGINPNADIYFVRKHKNGQSLLEKSQNLEKEMEIFKLFRYTTRIELYRWRSLCCLDILQE</sequence>
<protein>
    <submittedName>
        <fullName evidence="1">Uncharacterized protein</fullName>
    </submittedName>
</protein>
<evidence type="ECO:0000313" key="1">
    <source>
        <dbReference type="EMBL" id="KAK3591511.1"/>
    </source>
</evidence>